<comment type="similarity">
    <text evidence="2 9">Belongs to the peptidase S8 family.</text>
</comment>
<dbReference type="InterPro" id="IPR000209">
    <property type="entry name" value="Peptidase_S8/S53_dom"/>
</dbReference>
<evidence type="ECO:0000256" key="6">
    <source>
        <dbReference type="ARBA" id="ARBA00022825"/>
    </source>
</evidence>
<dbReference type="InterPro" id="IPR036852">
    <property type="entry name" value="Peptidase_S8/S53_dom_sf"/>
</dbReference>
<evidence type="ECO:0000256" key="2">
    <source>
        <dbReference type="ARBA" id="ARBA00011073"/>
    </source>
</evidence>
<dbReference type="CDD" id="cd02120">
    <property type="entry name" value="PA_subtilisin_like"/>
    <property type="match status" value="1"/>
</dbReference>
<evidence type="ECO:0000256" key="10">
    <source>
        <dbReference type="SAM" id="SignalP"/>
    </source>
</evidence>
<feature type="domain" description="Peptidase S8/S53" evidence="11">
    <location>
        <begin position="138"/>
        <end position="578"/>
    </location>
</feature>
<dbReference type="EMBL" id="BQKI01000074">
    <property type="protein sequence ID" value="GJN19950.1"/>
    <property type="molecule type" value="Genomic_DNA"/>
</dbReference>
<evidence type="ECO:0000313" key="16">
    <source>
        <dbReference type="Proteomes" id="UP001054889"/>
    </source>
</evidence>
<dbReference type="Proteomes" id="UP001054889">
    <property type="component" value="Unassembled WGS sequence"/>
</dbReference>
<protein>
    <recommendedName>
        <fullName evidence="17">Subtilisin-like protease SBT1.2</fullName>
    </recommendedName>
</protein>
<evidence type="ECO:0000256" key="7">
    <source>
        <dbReference type="ARBA" id="ARBA00023180"/>
    </source>
</evidence>
<dbReference type="GO" id="GO:0006508">
    <property type="term" value="P:proteolysis"/>
    <property type="evidence" value="ECO:0007669"/>
    <property type="project" value="UniProtKB-KW"/>
</dbReference>
<evidence type="ECO:0000259" key="13">
    <source>
        <dbReference type="Pfam" id="PF05922"/>
    </source>
</evidence>
<feature type="signal peptide" evidence="10">
    <location>
        <begin position="1"/>
        <end position="22"/>
    </location>
</feature>
<feature type="domain" description="Subtilisin-like protease fibronectin type-III" evidence="14">
    <location>
        <begin position="655"/>
        <end position="752"/>
    </location>
</feature>
<evidence type="ECO:0000256" key="1">
    <source>
        <dbReference type="ARBA" id="ARBA00004613"/>
    </source>
</evidence>
<dbReference type="CDD" id="cd04852">
    <property type="entry name" value="Peptidases_S8_3"/>
    <property type="match status" value="1"/>
</dbReference>
<keyword evidence="4 10" id="KW-0732">Signal</keyword>
<dbReference type="AlphaFoldDB" id="A0AAV5EBV4"/>
<keyword evidence="7" id="KW-0325">Glycoprotein</keyword>
<dbReference type="Gene3D" id="2.60.40.2310">
    <property type="match status" value="1"/>
</dbReference>
<dbReference type="InterPro" id="IPR003137">
    <property type="entry name" value="PA_domain"/>
</dbReference>
<dbReference type="PROSITE" id="PS51892">
    <property type="entry name" value="SUBTILASE"/>
    <property type="match status" value="1"/>
</dbReference>
<evidence type="ECO:0000256" key="8">
    <source>
        <dbReference type="PIRSR" id="PIRSR615500-1"/>
    </source>
</evidence>
<feature type="active site" description="Charge relay system" evidence="8 9">
    <location>
        <position position="541"/>
    </location>
</feature>
<keyword evidence="3 9" id="KW-0645">Protease</keyword>
<feature type="active site" description="Charge relay system" evidence="8 9">
    <location>
        <position position="147"/>
    </location>
</feature>
<organism evidence="15 16">
    <name type="scientific">Eleusine coracana subsp. coracana</name>
    <dbReference type="NCBI Taxonomy" id="191504"/>
    <lineage>
        <taxon>Eukaryota</taxon>
        <taxon>Viridiplantae</taxon>
        <taxon>Streptophyta</taxon>
        <taxon>Embryophyta</taxon>
        <taxon>Tracheophyta</taxon>
        <taxon>Spermatophyta</taxon>
        <taxon>Magnoliopsida</taxon>
        <taxon>Liliopsida</taxon>
        <taxon>Poales</taxon>
        <taxon>Poaceae</taxon>
        <taxon>PACMAD clade</taxon>
        <taxon>Chloridoideae</taxon>
        <taxon>Cynodonteae</taxon>
        <taxon>Eleusininae</taxon>
        <taxon>Eleusine</taxon>
    </lineage>
</organism>
<comment type="subcellular location">
    <subcellularLocation>
        <location evidence="1">Secreted</location>
    </subcellularLocation>
</comment>
<accession>A0AAV5EBV4</accession>
<dbReference type="GO" id="GO:0004252">
    <property type="term" value="F:serine-type endopeptidase activity"/>
    <property type="evidence" value="ECO:0007669"/>
    <property type="project" value="UniProtKB-UniRule"/>
</dbReference>
<dbReference type="InterPro" id="IPR037045">
    <property type="entry name" value="S8pro/Inhibitor_I9_sf"/>
</dbReference>
<keyword evidence="5 9" id="KW-0378">Hydrolase</keyword>
<evidence type="ECO:0000259" key="11">
    <source>
        <dbReference type="Pfam" id="PF00082"/>
    </source>
</evidence>
<comment type="caution">
    <text evidence="15">The sequence shown here is derived from an EMBL/GenBank/DDBJ whole genome shotgun (WGS) entry which is preliminary data.</text>
</comment>
<dbReference type="InterPro" id="IPR034197">
    <property type="entry name" value="Peptidases_S8_3"/>
</dbReference>
<dbReference type="InterPro" id="IPR015500">
    <property type="entry name" value="Peptidase_S8_subtilisin-rel"/>
</dbReference>
<evidence type="ECO:0000259" key="12">
    <source>
        <dbReference type="Pfam" id="PF02225"/>
    </source>
</evidence>
<evidence type="ECO:0000313" key="15">
    <source>
        <dbReference type="EMBL" id="GJN19950.1"/>
    </source>
</evidence>
<evidence type="ECO:0000256" key="4">
    <source>
        <dbReference type="ARBA" id="ARBA00022729"/>
    </source>
</evidence>
<evidence type="ECO:0000259" key="14">
    <source>
        <dbReference type="Pfam" id="PF17766"/>
    </source>
</evidence>
<dbReference type="Pfam" id="PF00082">
    <property type="entry name" value="Peptidase_S8"/>
    <property type="match status" value="1"/>
</dbReference>
<feature type="domain" description="PA" evidence="12">
    <location>
        <begin position="370"/>
        <end position="455"/>
    </location>
</feature>
<dbReference type="Pfam" id="PF17766">
    <property type="entry name" value="fn3_6"/>
    <property type="match status" value="1"/>
</dbReference>
<dbReference type="Pfam" id="PF02225">
    <property type="entry name" value="PA"/>
    <property type="match status" value="1"/>
</dbReference>
<dbReference type="Gene3D" id="3.40.50.200">
    <property type="entry name" value="Peptidase S8/S53 domain"/>
    <property type="match status" value="1"/>
</dbReference>
<reference evidence="15" key="1">
    <citation type="journal article" date="2018" name="DNA Res.">
        <title>Multiple hybrid de novo genome assembly of finger millet, an orphan allotetraploid crop.</title>
        <authorList>
            <person name="Hatakeyama M."/>
            <person name="Aluri S."/>
            <person name="Balachadran M.T."/>
            <person name="Sivarajan S.R."/>
            <person name="Patrignani A."/>
            <person name="Gruter S."/>
            <person name="Poveda L."/>
            <person name="Shimizu-Inatsugi R."/>
            <person name="Baeten J."/>
            <person name="Francoijs K.J."/>
            <person name="Nataraja K.N."/>
            <person name="Reddy Y.A.N."/>
            <person name="Phadnis S."/>
            <person name="Ravikumar R.L."/>
            <person name="Schlapbach R."/>
            <person name="Sreeman S.M."/>
            <person name="Shimizu K.K."/>
        </authorList>
    </citation>
    <scope>NUCLEOTIDE SEQUENCE</scope>
</reference>
<dbReference type="SUPFAM" id="SSF52743">
    <property type="entry name" value="Subtilisin-like"/>
    <property type="match status" value="1"/>
</dbReference>
<name>A0AAV5EBV4_ELECO</name>
<evidence type="ECO:0008006" key="17">
    <source>
        <dbReference type="Google" id="ProtNLM"/>
    </source>
</evidence>
<dbReference type="Gene3D" id="3.50.30.30">
    <property type="match status" value="1"/>
</dbReference>
<dbReference type="GO" id="GO:0005576">
    <property type="term" value="C:extracellular region"/>
    <property type="evidence" value="ECO:0007669"/>
    <property type="project" value="UniProtKB-SubCell"/>
</dbReference>
<dbReference type="Gene3D" id="3.30.70.80">
    <property type="entry name" value="Peptidase S8 propeptide/proteinase inhibitor I9"/>
    <property type="match status" value="1"/>
</dbReference>
<sequence length="768" mass="81287">MESLRWCLASLLLLLSLCPIRGAAYLQERKNYIVHLKPRDGGGGDDIEEWHRSFLPQVATPDDAADDDEGPRIIHSYREVFPGFAARLTDEEADALRTTDGCVRLYPEVFLPLATTRSPSFLGLHLGNEGFWSRSGFGRGVVIGILDTGILPSHPSFHDDGIQPPPKHWNGTCEFKSIARGGCNNKVIGARAFGSAAVNSTAPPVDDAGHGTHTASTAAGNFVENANIRGNADGTAAGMAPHAHLAVYKVCTRSRCSIMDIIAGLDAAVRDGVDVLSFSIGAYSSTQFNYDPIAISAFRAAERGIVVSCAAGNAGPEPGTVGNGAPWMLTVAAGTMDRVIRATVKLGNGQEFHGESLFQPGNNSAENPLPLVFPGADGSDTSRDCSVMRDTEVTGKVVLCESRGLSGRVEAGQTVAAYGGIGMVVMNRAAEGYTTFADAHVLPASHVSHDAGTKIVSYINSTSSNATASIVFKGTVIGSYPSPTVTFFSSRGPSKASPGILKPDITGPGMNILAAWAPTDASHTEFADGADLSFFVESGTSMSTPHLSGVAALLKSLHPDWSPAAIKSAIMTTSDFVDRTGVPIKDEQYRHATFYAMGAGYVNPALAFEPGLVYDLTADDYVPYLCGLGLGDDGVTEIAHRPVNCRSVKAITEAELNYPSLVVNLLSQPITVNRTVTNVGKPNSVYTVVVEMPKDVSVVVQPPTLRFTELKEKKSFTVTVRWAGQPNVAGAEGNLKWVSDDEYYTVRSPLVIPGKTEESSAPSPSVYS</sequence>
<feature type="chain" id="PRO_5043730553" description="Subtilisin-like protease SBT1.2" evidence="10">
    <location>
        <begin position="23"/>
        <end position="768"/>
    </location>
</feature>
<keyword evidence="16" id="KW-1185">Reference proteome</keyword>
<evidence type="ECO:0000256" key="5">
    <source>
        <dbReference type="ARBA" id="ARBA00022801"/>
    </source>
</evidence>
<dbReference type="PANTHER" id="PTHR10795">
    <property type="entry name" value="PROPROTEIN CONVERTASE SUBTILISIN/KEXIN"/>
    <property type="match status" value="1"/>
</dbReference>
<dbReference type="InterPro" id="IPR023827">
    <property type="entry name" value="Peptidase_S8_Asp-AS"/>
</dbReference>
<evidence type="ECO:0000256" key="9">
    <source>
        <dbReference type="PROSITE-ProRule" id="PRU01240"/>
    </source>
</evidence>
<dbReference type="Pfam" id="PF05922">
    <property type="entry name" value="Inhibitor_I9"/>
    <property type="match status" value="1"/>
</dbReference>
<keyword evidence="6 9" id="KW-0720">Serine protease</keyword>
<dbReference type="InterPro" id="IPR041469">
    <property type="entry name" value="Subtilisin-like_FN3"/>
</dbReference>
<gene>
    <name evidence="15" type="primary">gb07270</name>
    <name evidence="15" type="ORF">PR202_gb07270</name>
</gene>
<dbReference type="InterPro" id="IPR010259">
    <property type="entry name" value="S8pro/Inhibitor_I9"/>
</dbReference>
<proteinExistence type="inferred from homology"/>
<feature type="active site" description="Charge relay system" evidence="8 9">
    <location>
        <position position="210"/>
    </location>
</feature>
<feature type="domain" description="Inhibitor I9" evidence="13">
    <location>
        <begin position="31"/>
        <end position="113"/>
    </location>
</feature>
<evidence type="ECO:0000256" key="3">
    <source>
        <dbReference type="ARBA" id="ARBA00022670"/>
    </source>
</evidence>
<dbReference type="PRINTS" id="PR00723">
    <property type="entry name" value="SUBTILISIN"/>
</dbReference>
<dbReference type="InterPro" id="IPR045051">
    <property type="entry name" value="SBT"/>
</dbReference>
<dbReference type="PROSITE" id="PS00136">
    <property type="entry name" value="SUBTILASE_ASP"/>
    <property type="match status" value="1"/>
</dbReference>
<reference evidence="15" key="2">
    <citation type="submission" date="2021-12" db="EMBL/GenBank/DDBJ databases">
        <title>Resequencing data analysis of finger millet.</title>
        <authorList>
            <person name="Hatakeyama M."/>
            <person name="Aluri S."/>
            <person name="Balachadran M.T."/>
            <person name="Sivarajan S.R."/>
            <person name="Poveda L."/>
            <person name="Shimizu-Inatsugi R."/>
            <person name="Schlapbach R."/>
            <person name="Sreeman S.M."/>
            <person name="Shimizu K.K."/>
        </authorList>
    </citation>
    <scope>NUCLEOTIDE SEQUENCE</scope>
</reference>